<dbReference type="AlphaFoldDB" id="A0A5K8ADJ4"/>
<gene>
    <name evidence="2" type="ORF">DSCOOX_38720</name>
</gene>
<organism evidence="2 3">
    <name type="scientific">Desulfosarcina ovata subsp. ovata</name>
    <dbReference type="NCBI Taxonomy" id="2752305"/>
    <lineage>
        <taxon>Bacteria</taxon>
        <taxon>Pseudomonadati</taxon>
        <taxon>Thermodesulfobacteriota</taxon>
        <taxon>Desulfobacteria</taxon>
        <taxon>Desulfobacterales</taxon>
        <taxon>Desulfosarcinaceae</taxon>
        <taxon>Desulfosarcina</taxon>
    </lineage>
</organism>
<accession>A0A5K8ADJ4</accession>
<name>A0A5K8ADJ4_9BACT</name>
<protein>
    <submittedName>
        <fullName evidence="2">Uncharacterized protein</fullName>
    </submittedName>
</protein>
<evidence type="ECO:0000313" key="2">
    <source>
        <dbReference type="EMBL" id="BBO90692.1"/>
    </source>
</evidence>
<dbReference type="Proteomes" id="UP000422108">
    <property type="component" value="Chromosome"/>
</dbReference>
<evidence type="ECO:0000256" key="1">
    <source>
        <dbReference type="SAM" id="MobiDB-lite"/>
    </source>
</evidence>
<dbReference type="EMBL" id="AP021879">
    <property type="protein sequence ID" value="BBO90692.1"/>
    <property type="molecule type" value="Genomic_DNA"/>
</dbReference>
<evidence type="ECO:0000313" key="3">
    <source>
        <dbReference type="Proteomes" id="UP000422108"/>
    </source>
</evidence>
<feature type="compositionally biased region" description="Basic residues" evidence="1">
    <location>
        <begin position="59"/>
        <end position="70"/>
    </location>
</feature>
<proteinExistence type="predicted"/>
<sequence length="70" mass="7693">MDSFLIRIYRRSPDEPEEVVGMVENINTGQRRPFNSLAGLCQAISATDPNGKKSPGTVKSKKSRKSRKGG</sequence>
<reference evidence="2 3" key="1">
    <citation type="submission" date="2019-11" db="EMBL/GenBank/DDBJ databases">
        <title>Comparative genomics of hydrocarbon-degrading Desulfosarcina strains.</title>
        <authorList>
            <person name="Watanabe M."/>
            <person name="Kojima H."/>
            <person name="Fukui M."/>
        </authorList>
    </citation>
    <scope>NUCLEOTIDE SEQUENCE [LARGE SCALE GENOMIC DNA]</scope>
    <source>
        <strain evidence="3">oXyS1</strain>
    </source>
</reference>
<keyword evidence="3" id="KW-1185">Reference proteome</keyword>
<dbReference type="RefSeq" id="WP_155311717.1">
    <property type="nucleotide sequence ID" value="NZ_AP021879.1"/>
</dbReference>
<feature type="region of interest" description="Disordered" evidence="1">
    <location>
        <begin position="45"/>
        <end position="70"/>
    </location>
</feature>